<dbReference type="RefSeq" id="WP_100254601.1">
    <property type="nucleotide sequence ID" value="NZ_CP024870.1"/>
</dbReference>
<proteinExistence type="predicted"/>
<dbReference type="PANTHER" id="PTHR22603">
    <property type="entry name" value="CHOLINE/ETHANOALAMINE KINASE"/>
    <property type="match status" value="1"/>
</dbReference>
<evidence type="ECO:0000313" key="2">
    <source>
        <dbReference type="Proteomes" id="UP000231179"/>
    </source>
</evidence>
<name>A0A2K8KHA4_9MOLU</name>
<dbReference type="Pfam" id="PF01633">
    <property type="entry name" value="Choline_kinase"/>
    <property type="match status" value="1"/>
</dbReference>
<evidence type="ECO:0008006" key="3">
    <source>
        <dbReference type="Google" id="ProtNLM"/>
    </source>
</evidence>
<dbReference type="GO" id="GO:0006646">
    <property type="term" value="P:phosphatidylethanolamine biosynthetic process"/>
    <property type="evidence" value="ECO:0007669"/>
    <property type="project" value="TreeGrafter"/>
</dbReference>
<protein>
    <recommendedName>
        <fullName evidence="3">Choline kinase</fullName>
    </recommendedName>
</protein>
<dbReference type="PANTHER" id="PTHR22603:SF66">
    <property type="entry name" value="ETHANOLAMINE KINASE"/>
    <property type="match status" value="1"/>
</dbReference>
<evidence type="ECO:0000313" key="1">
    <source>
        <dbReference type="EMBL" id="ATX71063.1"/>
    </source>
</evidence>
<dbReference type="InterPro" id="IPR011009">
    <property type="entry name" value="Kinase-like_dom_sf"/>
</dbReference>
<dbReference type="Proteomes" id="UP000231179">
    <property type="component" value="Chromosome"/>
</dbReference>
<dbReference type="EMBL" id="CP024870">
    <property type="protein sequence ID" value="ATX71063.1"/>
    <property type="molecule type" value="Genomic_DNA"/>
</dbReference>
<dbReference type="GO" id="GO:0004305">
    <property type="term" value="F:ethanolamine kinase activity"/>
    <property type="evidence" value="ECO:0007669"/>
    <property type="project" value="TreeGrafter"/>
</dbReference>
<organism evidence="1 2">
    <name type="scientific">Spiroplasma clarkii</name>
    <dbReference type="NCBI Taxonomy" id="2139"/>
    <lineage>
        <taxon>Bacteria</taxon>
        <taxon>Bacillati</taxon>
        <taxon>Mycoplasmatota</taxon>
        <taxon>Mollicutes</taxon>
        <taxon>Entomoplasmatales</taxon>
        <taxon>Spiroplasmataceae</taxon>
        <taxon>Spiroplasma</taxon>
    </lineage>
</organism>
<accession>A0A2K8KHA4</accession>
<dbReference type="AlphaFoldDB" id="A0A2K8KHA4"/>
<gene>
    <name evidence="1" type="ORF">SCLAR_v1c07460</name>
</gene>
<keyword evidence="2" id="KW-1185">Reference proteome</keyword>
<dbReference type="SUPFAM" id="SSF56112">
    <property type="entry name" value="Protein kinase-like (PK-like)"/>
    <property type="match status" value="1"/>
</dbReference>
<sequence>MQKLAGLTNEVYLIDDEVYKISKPINDLYLDKNNEANVLLCFLTLDQNILVKPSSFFFEDNQLHSKFPYLSEYQSLEILPLNKAIVIKVCEIIDAFHKLNFKNAPIKKFDYLQMLEVFEKNISKPLFDYQQQLTKIKALISQFTNLDQVISHNDLVPGNILLDKNDNLKLIDYDYICLNNKFFDLASFITETCNDNLEMSHFFVKACLDLNIIHESELNLLNDCIAYQDILWTLWANYMYEVTKEQLYLEIAQDKFTRCHKREKF</sequence>
<dbReference type="Gene3D" id="3.90.1200.10">
    <property type="match status" value="1"/>
</dbReference>
<dbReference type="GO" id="GO:0005737">
    <property type="term" value="C:cytoplasm"/>
    <property type="evidence" value="ECO:0007669"/>
    <property type="project" value="TreeGrafter"/>
</dbReference>
<reference evidence="1 2" key="1">
    <citation type="submission" date="2017-11" db="EMBL/GenBank/DDBJ databases">
        <title>Complete genome sequence of Spiroplasma clarkii CN-5 (DSM 19994).</title>
        <authorList>
            <person name="Tsai Y.-M."/>
            <person name="Chang A."/>
            <person name="Lo W.-S."/>
            <person name="Kuo C.-H."/>
        </authorList>
    </citation>
    <scope>NUCLEOTIDE SEQUENCE [LARGE SCALE GENOMIC DNA]</scope>
    <source>
        <strain evidence="1 2">CN-5</strain>
    </source>
</reference>